<name>A0A2I1DF97_ASPC2</name>
<keyword evidence="1" id="KW-0812">Transmembrane</keyword>
<protein>
    <submittedName>
        <fullName evidence="2">Uncharacterized protein</fullName>
    </submittedName>
</protein>
<gene>
    <name evidence="2" type="ORF">P168DRAFT_18462</name>
</gene>
<keyword evidence="1" id="KW-1133">Transmembrane helix</keyword>
<feature type="transmembrane region" description="Helical" evidence="1">
    <location>
        <begin position="105"/>
        <end position="122"/>
    </location>
</feature>
<dbReference type="VEuPathDB" id="FungiDB:P168DRAFT_18462"/>
<dbReference type="Proteomes" id="UP000234254">
    <property type="component" value="Unassembled WGS sequence"/>
</dbReference>
<reference evidence="2" key="1">
    <citation type="submission" date="2016-12" db="EMBL/GenBank/DDBJ databases">
        <title>The genomes of Aspergillus section Nigri reveals drivers in fungal speciation.</title>
        <authorList>
            <consortium name="DOE Joint Genome Institute"/>
            <person name="Vesth T.C."/>
            <person name="Nybo J."/>
            <person name="Theobald S."/>
            <person name="Brandl J."/>
            <person name="Frisvad J.C."/>
            <person name="Nielsen K.F."/>
            <person name="Lyhne E.K."/>
            <person name="Kogle M.E."/>
            <person name="Kuo A."/>
            <person name="Riley R."/>
            <person name="Clum A."/>
            <person name="Nolan M."/>
            <person name="Lipzen A."/>
            <person name="Salamov A."/>
            <person name="Henrissat B."/>
            <person name="Wiebenga A."/>
            <person name="De vries R.P."/>
            <person name="Grigoriev I.V."/>
            <person name="Mortensen U.H."/>
            <person name="Andersen M.R."/>
            <person name="Baker S.E."/>
        </authorList>
    </citation>
    <scope>NUCLEOTIDE SEQUENCE</scope>
    <source>
        <strain evidence="2">IBT 28561</strain>
    </source>
</reference>
<keyword evidence="3" id="KW-1185">Reference proteome</keyword>
<dbReference type="RefSeq" id="XP_024697146.1">
    <property type="nucleotide sequence ID" value="XM_024832967.1"/>
</dbReference>
<sequence length="123" mass="13879">MRGERDAARRVVVKYHRSSGDVNEAIIGMTVSQIEDSFGSYRIEPVVCSFPGSLVSVHGSFLYSFSNSGNSGGIITSCEISLHLPFLLLFFSYLFDFAFTFPCHLAFFFFFLSFLFSFFFAVK</sequence>
<feature type="transmembrane region" description="Helical" evidence="1">
    <location>
        <begin position="80"/>
        <end position="99"/>
    </location>
</feature>
<keyword evidence="1" id="KW-0472">Membrane</keyword>
<dbReference type="OrthoDB" id="65569at2759"/>
<evidence type="ECO:0000313" key="3">
    <source>
        <dbReference type="Proteomes" id="UP000234254"/>
    </source>
</evidence>
<proteinExistence type="predicted"/>
<comment type="caution">
    <text evidence="2">The sequence shown here is derived from an EMBL/GenBank/DDBJ whole genome shotgun (WGS) entry which is preliminary data.</text>
</comment>
<dbReference type="EMBL" id="MSFM01000001">
    <property type="protein sequence ID" value="PKY08552.1"/>
    <property type="molecule type" value="Genomic_DNA"/>
</dbReference>
<evidence type="ECO:0000256" key="1">
    <source>
        <dbReference type="SAM" id="Phobius"/>
    </source>
</evidence>
<dbReference type="GeneID" id="36540491"/>
<dbReference type="AlphaFoldDB" id="A0A2I1DF97"/>
<accession>A0A2I1DF97</accession>
<organism evidence="2 3">
    <name type="scientific">Aspergillus campestris (strain IBT 28561)</name>
    <dbReference type="NCBI Taxonomy" id="1392248"/>
    <lineage>
        <taxon>Eukaryota</taxon>
        <taxon>Fungi</taxon>
        <taxon>Dikarya</taxon>
        <taxon>Ascomycota</taxon>
        <taxon>Pezizomycotina</taxon>
        <taxon>Eurotiomycetes</taxon>
        <taxon>Eurotiomycetidae</taxon>
        <taxon>Eurotiales</taxon>
        <taxon>Aspergillaceae</taxon>
        <taxon>Aspergillus</taxon>
        <taxon>Aspergillus subgen. Circumdati</taxon>
    </lineage>
</organism>
<evidence type="ECO:0000313" key="2">
    <source>
        <dbReference type="EMBL" id="PKY08552.1"/>
    </source>
</evidence>